<dbReference type="Gene3D" id="1.25.40.10">
    <property type="entry name" value="Tetratricopeptide repeat domain"/>
    <property type="match status" value="1"/>
</dbReference>
<sequence>MTEEKHEESPVPPLENLQKRVFTPEEKHSLLFNASKHVLKKLDLRFNVSRDVLKEFDLQEGLSSIGLTIQEIEDDSFLGDVERVREFYIDNARNTEKEGRFKIPLEFLTMLDVAAREVAYWKGDFQCALDMLDTSYDIFSNSWSDVTVEDTNKDEECVSKDEERANTGYLRACLLIGLHKFDLAHEEIKRAIQQYLDQRVEFRSEVRYKGREWLFRGCMAQALDGKGCHQEAEGYYRDALRLRPPYIVYNKYEVDLGNCMLLQGKTKEAKAHLAKFLLELEGAPFDHTKDYRTGLTLYWLGNAYLGDGDDGETAFNFHKQAFKCLRASLGEKDPIFGMASYKVGLHYYNHARNNPSGIADLNAALHCFETAEEAFCSGHKNAYQQADCARILYDLTSSRLQLWDETKTVERSGTAL</sequence>
<evidence type="ECO:0008006" key="3">
    <source>
        <dbReference type="Google" id="ProtNLM"/>
    </source>
</evidence>
<evidence type="ECO:0000313" key="2">
    <source>
        <dbReference type="Proteomes" id="UP000191518"/>
    </source>
</evidence>
<gene>
    <name evidence="1" type="ORF">PENVUL_c053G04372</name>
</gene>
<accession>A0A1V6RFP9</accession>
<dbReference type="OrthoDB" id="4321906at2759"/>
<organism evidence="1 2">
    <name type="scientific">Penicillium vulpinum</name>
    <dbReference type="NCBI Taxonomy" id="29845"/>
    <lineage>
        <taxon>Eukaryota</taxon>
        <taxon>Fungi</taxon>
        <taxon>Dikarya</taxon>
        <taxon>Ascomycota</taxon>
        <taxon>Pezizomycotina</taxon>
        <taxon>Eurotiomycetes</taxon>
        <taxon>Eurotiomycetidae</taxon>
        <taxon>Eurotiales</taxon>
        <taxon>Aspergillaceae</taxon>
        <taxon>Penicillium</taxon>
    </lineage>
</organism>
<dbReference type="Proteomes" id="UP000191518">
    <property type="component" value="Unassembled WGS sequence"/>
</dbReference>
<evidence type="ECO:0000313" key="1">
    <source>
        <dbReference type="EMBL" id="OQE00338.1"/>
    </source>
</evidence>
<dbReference type="InterPro" id="IPR011990">
    <property type="entry name" value="TPR-like_helical_dom_sf"/>
</dbReference>
<dbReference type="EMBL" id="MDYP01000053">
    <property type="protein sequence ID" value="OQE00338.1"/>
    <property type="molecule type" value="Genomic_DNA"/>
</dbReference>
<dbReference type="SUPFAM" id="SSF48452">
    <property type="entry name" value="TPR-like"/>
    <property type="match status" value="1"/>
</dbReference>
<proteinExistence type="predicted"/>
<comment type="caution">
    <text evidence="1">The sequence shown here is derived from an EMBL/GenBank/DDBJ whole genome shotgun (WGS) entry which is preliminary data.</text>
</comment>
<protein>
    <recommendedName>
        <fullName evidence="3">MalT-like TPR region domain-containing protein</fullName>
    </recommendedName>
</protein>
<reference evidence="2" key="1">
    <citation type="journal article" date="2017" name="Nat. Microbiol.">
        <title>Global analysis of biosynthetic gene clusters reveals vast potential of secondary metabolite production in Penicillium species.</title>
        <authorList>
            <person name="Nielsen J.C."/>
            <person name="Grijseels S."/>
            <person name="Prigent S."/>
            <person name="Ji B."/>
            <person name="Dainat J."/>
            <person name="Nielsen K.F."/>
            <person name="Frisvad J.C."/>
            <person name="Workman M."/>
            <person name="Nielsen J."/>
        </authorList>
    </citation>
    <scope>NUCLEOTIDE SEQUENCE [LARGE SCALE GENOMIC DNA]</scope>
    <source>
        <strain evidence="2">IBT 29486</strain>
    </source>
</reference>
<keyword evidence="2" id="KW-1185">Reference proteome</keyword>
<name>A0A1V6RFP9_9EURO</name>
<dbReference type="AlphaFoldDB" id="A0A1V6RFP9"/>